<evidence type="ECO:0008006" key="3">
    <source>
        <dbReference type="Google" id="ProtNLM"/>
    </source>
</evidence>
<dbReference type="SUPFAM" id="SSF50939">
    <property type="entry name" value="Sialidases"/>
    <property type="match status" value="1"/>
</dbReference>
<accession>A0A382V6L4</accession>
<protein>
    <recommendedName>
        <fullName evidence="3">Sialidase domain-containing protein</fullName>
    </recommendedName>
</protein>
<dbReference type="EMBL" id="UINC01149577">
    <property type="protein sequence ID" value="SVD42139.1"/>
    <property type="molecule type" value="Genomic_DNA"/>
</dbReference>
<dbReference type="CDD" id="cd15482">
    <property type="entry name" value="Sialidase_non-viral"/>
    <property type="match status" value="1"/>
</dbReference>
<feature type="compositionally biased region" description="Basic and acidic residues" evidence="1">
    <location>
        <begin position="114"/>
        <end position="127"/>
    </location>
</feature>
<sequence>MSNQPDGDIQAYLGEPAMDLQRIFDQERFPNVVVTPAGTVIATWGTESYVVRRSEDGGATWGSEIAVGPGMHGGGVTVDETTGDILVFMHPEHPPKQGLYAARTTFRSTNDGKTWQKEDASFSEDVRGNIPSL</sequence>
<reference evidence="2" key="1">
    <citation type="submission" date="2018-05" db="EMBL/GenBank/DDBJ databases">
        <authorList>
            <person name="Lanie J.A."/>
            <person name="Ng W.-L."/>
            <person name="Kazmierczak K.M."/>
            <person name="Andrzejewski T.M."/>
            <person name="Davidsen T.M."/>
            <person name="Wayne K.J."/>
            <person name="Tettelin H."/>
            <person name="Glass J.I."/>
            <person name="Rusch D."/>
            <person name="Podicherti R."/>
            <person name="Tsui H.-C.T."/>
            <person name="Winkler M.E."/>
        </authorList>
    </citation>
    <scope>NUCLEOTIDE SEQUENCE</scope>
</reference>
<dbReference type="InterPro" id="IPR036278">
    <property type="entry name" value="Sialidase_sf"/>
</dbReference>
<evidence type="ECO:0000313" key="2">
    <source>
        <dbReference type="EMBL" id="SVD42139.1"/>
    </source>
</evidence>
<proteinExistence type="predicted"/>
<dbReference type="Gene3D" id="2.120.10.10">
    <property type="match status" value="1"/>
</dbReference>
<feature type="non-terminal residue" evidence="2">
    <location>
        <position position="133"/>
    </location>
</feature>
<gene>
    <name evidence="2" type="ORF">METZ01_LOCUS394993</name>
</gene>
<name>A0A382V6L4_9ZZZZ</name>
<feature type="region of interest" description="Disordered" evidence="1">
    <location>
        <begin position="108"/>
        <end position="133"/>
    </location>
</feature>
<evidence type="ECO:0000256" key="1">
    <source>
        <dbReference type="SAM" id="MobiDB-lite"/>
    </source>
</evidence>
<organism evidence="2">
    <name type="scientific">marine metagenome</name>
    <dbReference type="NCBI Taxonomy" id="408172"/>
    <lineage>
        <taxon>unclassified sequences</taxon>
        <taxon>metagenomes</taxon>
        <taxon>ecological metagenomes</taxon>
    </lineage>
</organism>
<dbReference type="AlphaFoldDB" id="A0A382V6L4"/>